<proteinExistence type="inferred from homology"/>
<dbReference type="Gene3D" id="2.130.10.10">
    <property type="entry name" value="YVTN repeat-like/Quinoprotein amine dehydrogenase"/>
    <property type="match status" value="1"/>
</dbReference>
<accession>A0ABT7NHA6</accession>
<dbReference type="InterPro" id="IPR050282">
    <property type="entry name" value="Cycloisomerase_2"/>
</dbReference>
<dbReference type="Proteomes" id="UP001174908">
    <property type="component" value="Unassembled WGS sequence"/>
</dbReference>
<keyword evidence="4" id="KW-1185">Reference proteome</keyword>
<evidence type="ECO:0000256" key="2">
    <source>
        <dbReference type="ARBA" id="ARBA00022526"/>
    </source>
</evidence>
<protein>
    <submittedName>
        <fullName evidence="3">Lactonase family protein</fullName>
        <ecNumber evidence="3">3.1.1.-</ecNumber>
    </submittedName>
</protein>
<organism evidence="3 4">
    <name type="scientific">Variovorax dokdonensis</name>
    <dbReference type="NCBI Taxonomy" id="344883"/>
    <lineage>
        <taxon>Bacteria</taxon>
        <taxon>Pseudomonadati</taxon>
        <taxon>Pseudomonadota</taxon>
        <taxon>Betaproteobacteria</taxon>
        <taxon>Burkholderiales</taxon>
        <taxon>Comamonadaceae</taxon>
        <taxon>Variovorax</taxon>
    </lineage>
</organism>
<dbReference type="InterPro" id="IPR019405">
    <property type="entry name" value="Lactonase_7-beta_prop"/>
</dbReference>
<dbReference type="InterPro" id="IPR015943">
    <property type="entry name" value="WD40/YVTN_repeat-like_dom_sf"/>
</dbReference>
<dbReference type="GO" id="GO:0016787">
    <property type="term" value="F:hydrolase activity"/>
    <property type="evidence" value="ECO:0007669"/>
    <property type="project" value="UniProtKB-KW"/>
</dbReference>
<dbReference type="EC" id="3.1.1.-" evidence="3"/>
<reference evidence="3" key="1">
    <citation type="submission" date="2023-06" db="EMBL/GenBank/DDBJ databases">
        <authorList>
            <person name="Jiang Y."/>
            <person name="Liu Q."/>
        </authorList>
    </citation>
    <scope>NUCLEOTIDE SEQUENCE</scope>
    <source>
        <strain evidence="3">CGMCC 1.12089</strain>
    </source>
</reference>
<keyword evidence="2" id="KW-0313">Glucose metabolism</keyword>
<dbReference type="PANTHER" id="PTHR30344:SF1">
    <property type="entry name" value="6-PHOSPHOGLUCONOLACTONASE"/>
    <property type="match status" value="1"/>
</dbReference>
<evidence type="ECO:0000313" key="4">
    <source>
        <dbReference type="Proteomes" id="UP001174908"/>
    </source>
</evidence>
<gene>
    <name evidence="3" type="ORF">QTH91_22750</name>
</gene>
<name>A0ABT7NHA6_9BURK</name>
<keyword evidence="2" id="KW-0119">Carbohydrate metabolism</keyword>
<dbReference type="RefSeq" id="WP_286662453.1">
    <property type="nucleotide sequence ID" value="NZ_JASZYV010000007.1"/>
</dbReference>
<comment type="caution">
    <text evidence="3">The sequence shown here is derived from an EMBL/GenBank/DDBJ whole genome shotgun (WGS) entry which is preliminary data.</text>
</comment>
<comment type="similarity">
    <text evidence="1">Belongs to the cycloisomerase 2 family.</text>
</comment>
<dbReference type="InterPro" id="IPR011048">
    <property type="entry name" value="Haem_d1_sf"/>
</dbReference>
<sequence>MTNAVYVSNAQSGSISVFTLDEHGGRLDPVQEVTLGGMLMPMALSPDRRLLYVARRSEPLAVVTLAIDAASGHLSVLGEAALPHSMAYLATDRSGRWLFSASYGGNLVAISPIAADGLPKPAQQVIETGPHAHCIQASLDNRHVYATSLGGNVVMHWHFDAETGALTNAEPFAFEAQAGAGARHFVFDAAGQKAYLLGELDGSVTVLDVDAHTGTMTARQTLSSLPPGFAGQPWASDIHLHPSGRFLYTSERHSSTLAIFSVDGADGTLRRTAHVDTETQPRGFAIDPGGRFLIAAGQLSNRVSVYLIDGETGFLAPCACAPAGQDPNWVEILPLSN</sequence>
<dbReference type="EMBL" id="JASZYV010000007">
    <property type="protein sequence ID" value="MDM0047329.1"/>
    <property type="molecule type" value="Genomic_DNA"/>
</dbReference>
<dbReference type="PANTHER" id="PTHR30344">
    <property type="entry name" value="6-PHOSPHOGLUCONOLACTONASE-RELATED"/>
    <property type="match status" value="1"/>
</dbReference>
<evidence type="ECO:0000256" key="1">
    <source>
        <dbReference type="ARBA" id="ARBA00005564"/>
    </source>
</evidence>
<evidence type="ECO:0000313" key="3">
    <source>
        <dbReference type="EMBL" id="MDM0047329.1"/>
    </source>
</evidence>
<dbReference type="Pfam" id="PF10282">
    <property type="entry name" value="Lactonase"/>
    <property type="match status" value="1"/>
</dbReference>
<dbReference type="SUPFAM" id="SSF51004">
    <property type="entry name" value="C-terminal (heme d1) domain of cytochrome cd1-nitrite reductase"/>
    <property type="match status" value="1"/>
</dbReference>
<keyword evidence="3" id="KW-0378">Hydrolase</keyword>